<dbReference type="GO" id="GO:0008270">
    <property type="term" value="F:zinc ion binding"/>
    <property type="evidence" value="ECO:0007669"/>
    <property type="project" value="UniProtKB-KW"/>
</dbReference>
<protein>
    <recommendedName>
        <fullName evidence="5">6-bladed beta-propeller</fullName>
    </recommendedName>
</protein>
<evidence type="ECO:0000256" key="2">
    <source>
        <dbReference type="PROSITE-ProRule" id="PRU00504"/>
    </source>
</evidence>
<sequence>MSPQVSSTVTLNYVKTIGIVNNGFNGRGFANPYDVAVSRDGRIFVLNRCDPPRAEAIRIGVCNLDEDYLAEFGNGYGDGDGQLRLPVAMAFDSQDRLYVTDEYNQRVSIFDTEGHFLSKWGAFGHDEGQFDGPAGIAINANDQVYIADQHNHRIQKYSRDGEFILEWGEEGAGDGRLNMPWGVAVDAQGDVYVADWRNDRLQKFSADGHHIATFGGPGQGDGQFNRPSGVAVDAEGLIYVADWGNERVQVLGPDGEFLLTLRGQATLSKWAEEFFAVNPDEWEARQQSDLIPDVPPHLNAPYHISSQTEPYFWGPVAVSLDADNRLYVPETNRHRFQVYQKA</sequence>
<dbReference type="HOGENOM" id="CLU_008645_2_2_7"/>
<dbReference type="CDD" id="cd05819">
    <property type="entry name" value="NHL"/>
    <property type="match status" value="1"/>
</dbReference>
<dbReference type="EMBL" id="AZHX01002559">
    <property type="protein sequence ID" value="ETW93896.1"/>
    <property type="molecule type" value="Genomic_DNA"/>
</dbReference>
<dbReference type="Pfam" id="PF01436">
    <property type="entry name" value="NHL"/>
    <property type="match status" value="4"/>
</dbReference>
<proteinExistence type="predicted"/>
<gene>
    <name evidence="3" type="ORF">ETSY2_50600</name>
</gene>
<accession>W4L991</accession>
<evidence type="ECO:0008006" key="5">
    <source>
        <dbReference type="Google" id="ProtNLM"/>
    </source>
</evidence>
<feature type="repeat" description="NHL" evidence="2">
    <location>
        <begin position="211"/>
        <end position="254"/>
    </location>
</feature>
<dbReference type="Proteomes" id="UP000019140">
    <property type="component" value="Unassembled WGS sequence"/>
</dbReference>
<dbReference type="AlphaFoldDB" id="W4L991"/>
<dbReference type="PROSITE" id="PS51125">
    <property type="entry name" value="NHL"/>
    <property type="match status" value="4"/>
</dbReference>
<evidence type="ECO:0000313" key="4">
    <source>
        <dbReference type="Proteomes" id="UP000019140"/>
    </source>
</evidence>
<dbReference type="PANTHER" id="PTHR24104">
    <property type="entry name" value="E3 UBIQUITIN-PROTEIN LIGASE NHLRC1-RELATED"/>
    <property type="match status" value="1"/>
</dbReference>
<keyword evidence="1" id="KW-0677">Repeat</keyword>
<comment type="caution">
    <text evidence="3">The sequence shown here is derived from an EMBL/GenBank/DDBJ whole genome shotgun (WGS) entry which is preliminary data.</text>
</comment>
<feature type="repeat" description="NHL" evidence="2">
    <location>
        <begin position="117"/>
        <end position="160"/>
    </location>
</feature>
<reference evidence="3 4" key="1">
    <citation type="journal article" date="2014" name="Nature">
        <title>An environmental bacterial taxon with a large and distinct metabolic repertoire.</title>
        <authorList>
            <person name="Wilson M.C."/>
            <person name="Mori T."/>
            <person name="Ruckert C."/>
            <person name="Uria A.R."/>
            <person name="Helf M.J."/>
            <person name="Takada K."/>
            <person name="Gernert C."/>
            <person name="Steffens U.A."/>
            <person name="Heycke N."/>
            <person name="Schmitt S."/>
            <person name="Rinke C."/>
            <person name="Helfrich E.J."/>
            <person name="Brachmann A.O."/>
            <person name="Gurgui C."/>
            <person name="Wakimoto T."/>
            <person name="Kracht M."/>
            <person name="Crusemann M."/>
            <person name="Hentschel U."/>
            <person name="Abe I."/>
            <person name="Matsunaga S."/>
            <person name="Kalinowski J."/>
            <person name="Takeyama H."/>
            <person name="Piel J."/>
        </authorList>
    </citation>
    <scope>NUCLEOTIDE SEQUENCE [LARGE SCALE GENOMIC DNA]</scope>
    <source>
        <strain evidence="4">TSY2</strain>
    </source>
</reference>
<dbReference type="InterPro" id="IPR050952">
    <property type="entry name" value="TRIM-NHL_E3_ligases"/>
</dbReference>
<dbReference type="InterPro" id="IPR001258">
    <property type="entry name" value="NHL_repeat"/>
</dbReference>
<dbReference type="SUPFAM" id="SSF101898">
    <property type="entry name" value="NHL repeat"/>
    <property type="match status" value="1"/>
</dbReference>
<name>W4L991_9BACT</name>
<dbReference type="PATRIC" id="fig|1429439.4.peg.8314"/>
<keyword evidence="4" id="KW-1185">Reference proteome</keyword>
<feature type="repeat" description="NHL" evidence="2">
    <location>
        <begin position="76"/>
        <end position="113"/>
    </location>
</feature>
<dbReference type="InterPro" id="IPR011042">
    <property type="entry name" value="6-blade_b-propeller_TolB-like"/>
</dbReference>
<evidence type="ECO:0000313" key="3">
    <source>
        <dbReference type="EMBL" id="ETW93896.1"/>
    </source>
</evidence>
<evidence type="ECO:0000256" key="1">
    <source>
        <dbReference type="ARBA" id="ARBA00022737"/>
    </source>
</evidence>
<feature type="repeat" description="NHL" evidence="2">
    <location>
        <begin position="168"/>
        <end position="207"/>
    </location>
</feature>
<dbReference type="PANTHER" id="PTHR24104:SF25">
    <property type="entry name" value="PROTEIN LIN-41"/>
    <property type="match status" value="1"/>
</dbReference>
<organism evidence="3 4">
    <name type="scientific">Candidatus Entotheonella gemina</name>
    <dbReference type="NCBI Taxonomy" id="1429439"/>
    <lineage>
        <taxon>Bacteria</taxon>
        <taxon>Pseudomonadati</taxon>
        <taxon>Nitrospinota/Tectimicrobiota group</taxon>
        <taxon>Candidatus Tectimicrobiota</taxon>
        <taxon>Candidatus Entotheonellia</taxon>
        <taxon>Candidatus Entotheonellales</taxon>
        <taxon>Candidatus Entotheonellaceae</taxon>
        <taxon>Candidatus Entotheonella</taxon>
    </lineage>
</organism>
<dbReference type="Gene3D" id="2.120.10.30">
    <property type="entry name" value="TolB, C-terminal domain"/>
    <property type="match status" value="3"/>
</dbReference>